<evidence type="ECO:0000256" key="4">
    <source>
        <dbReference type="ARBA" id="ARBA00022801"/>
    </source>
</evidence>
<comment type="function">
    <text evidence="13">The heterodimer acts as both an ATP-dependent DNA helicase and an ATP-dependent, dual-direction single-stranded exonuclease. Recognizes the chi site generating a DNA molecule suitable for the initiation of homologous recombination. The AddA nuclease domain is required for chi fragment generation; this subunit has the helicase and 3' -&gt; 5' nuclease activities.</text>
</comment>
<dbReference type="Pfam" id="PF00580">
    <property type="entry name" value="UvrD-helicase"/>
    <property type="match status" value="2"/>
</dbReference>
<comment type="catalytic activity">
    <reaction evidence="11 13">
        <text>Couples ATP hydrolysis with the unwinding of duplex DNA by translocating in the 3'-5' direction.</text>
        <dbReference type="EC" id="5.6.2.4"/>
    </reaction>
</comment>
<keyword evidence="19" id="KW-1185">Reference proteome</keyword>
<evidence type="ECO:0000259" key="17">
    <source>
        <dbReference type="PROSITE" id="PS51217"/>
    </source>
</evidence>
<evidence type="ECO:0000256" key="12">
    <source>
        <dbReference type="ARBA" id="ARBA00048988"/>
    </source>
</evidence>
<feature type="domain" description="UvrD-like helicase ATP-binding" evidence="16">
    <location>
        <begin position="11"/>
        <end position="482"/>
    </location>
</feature>
<dbReference type="SUPFAM" id="SSF52540">
    <property type="entry name" value="P-loop containing nucleoside triphosphate hydrolases"/>
    <property type="match status" value="1"/>
</dbReference>
<comment type="similarity">
    <text evidence="13">Belongs to the helicase family. AddA subfamily.</text>
</comment>
<dbReference type="InterPro" id="IPR011335">
    <property type="entry name" value="Restrct_endonuc-II-like"/>
</dbReference>
<evidence type="ECO:0000256" key="7">
    <source>
        <dbReference type="ARBA" id="ARBA00022840"/>
    </source>
</evidence>
<dbReference type="EC" id="3.1.-.-" evidence="13"/>
<proteinExistence type="inferred from homology"/>
<accession>A0ABX0JAF1</accession>
<comment type="subunit">
    <text evidence="13">Heterodimer of AddA and AddB/RexB.</text>
</comment>
<dbReference type="Gene3D" id="3.90.320.10">
    <property type="match status" value="1"/>
</dbReference>
<evidence type="ECO:0000256" key="2">
    <source>
        <dbReference type="ARBA" id="ARBA00022741"/>
    </source>
</evidence>
<gene>
    <name evidence="13 18" type="primary">addA</name>
    <name evidence="18" type="ORF">G9U52_13970</name>
</gene>
<dbReference type="InterPro" id="IPR000212">
    <property type="entry name" value="DNA_helicase_UvrD/REP"/>
</dbReference>
<feature type="domain" description="UvrD-like helicase C-terminal" evidence="17">
    <location>
        <begin position="550"/>
        <end position="856"/>
    </location>
</feature>
<dbReference type="Pfam" id="PF13361">
    <property type="entry name" value="UvrD_C"/>
    <property type="match status" value="1"/>
</dbReference>
<evidence type="ECO:0000313" key="18">
    <source>
        <dbReference type="EMBL" id="NHN30941.1"/>
    </source>
</evidence>
<dbReference type="InterPro" id="IPR014152">
    <property type="entry name" value="AddA"/>
</dbReference>
<dbReference type="RefSeq" id="WP_166150425.1">
    <property type="nucleotide sequence ID" value="NZ_JAAOIW010000004.1"/>
</dbReference>
<evidence type="ECO:0000259" key="16">
    <source>
        <dbReference type="PROSITE" id="PS51198"/>
    </source>
</evidence>
<keyword evidence="8 13" id="KW-0238">DNA-binding</keyword>
<evidence type="ECO:0000256" key="3">
    <source>
        <dbReference type="ARBA" id="ARBA00022763"/>
    </source>
</evidence>
<evidence type="ECO:0000256" key="6">
    <source>
        <dbReference type="ARBA" id="ARBA00022839"/>
    </source>
</evidence>
<keyword evidence="10 13" id="KW-0413">Isomerase</keyword>
<dbReference type="NCBIfam" id="TIGR02785">
    <property type="entry name" value="addA_Gpos"/>
    <property type="match status" value="1"/>
</dbReference>
<protein>
    <recommendedName>
        <fullName evidence="13">ATP-dependent helicase/nuclease subunit A</fullName>
        <ecNumber evidence="13">3.1.-.-</ecNumber>
        <ecNumber evidence="13">5.6.2.4</ecNumber>
    </recommendedName>
    <alternativeName>
        <fullName evidence="13">ATP-dependent helicase/nuclease AddA</fullName>
    </alternativeName>
    <alternativeName>
        <fullName evidence="13">DNA 3'-5' helicase AddA</fullName>
    </alternativeName>
</protein>
<dbReference type="GO" id="GO:0004386">
    <property type="term" value="F:helicase activity"/>
    <property type="evidence" value="ECO:0007669"/>
    <property type="project" value="UniProtKB-KW"/>
</dbReference>
<evidence type="ECO:0000313" key="19">
    <source>
        <dbReference type="Proteomes" id="UP001165962"/>
    </source>
</evidence>
<sequence length="1305" mass="148044">MINRTDKPEGTTWTEDQWDAISIHGHDMLVAAAAGSGKTAVLVERIIRRISNEQEPVDVDRLLVATFTNAAAAEMRHRISEALEKELERSPDSGHLRKQLALIGRASITTLHSFCLDVIRTHYQQVGLDPGFRIANETESDLMRQDLIEELFEEQYGEAAEDSHFWKLAEWFSGEKSDDALYRLVQKLYDDARSHPWPLQWLQEAANQFDRNPETPNPWIPDLLVSVRLELDGIVLLLQDATELAERPGGPAPYLLNLQEDMDTVTYLKQVAEYSWEHLYDSFQGASFGKLRPCKGADYDKLLQEQVKELRNKAKDQLSGLAEELFSRTPQEYDKELQILAPLMHTLVELVMEFSTRYQHAKKEKGLVDFSDLEHYCLQLLSEVDPGTGKLQPSDIALGYRERYVEVLLDEYQDTNRVQETIVSFISRENPGNRFMVGDVKQSIYRFRLAEPGLFLEKYKNYPIDDHIPGQRIDLAKNFRSRSPVVDGVNYIFKHIMGEEVGEIAYDSRAQLVHGAAYYPAWNQLANGSEAIELLMIDRTEEVELSSTADDADSEASATITDDPFTDGLADSQEGGNGLDLATEAREMETVQLEARMIAAQIHKLLGHTGERVFQVFDKASGGYRDATYRDVVILLRATGQWSPIMIEELRQQGIPAYAELNTGYFSAMEVEVVLSLLKLIDNPFQDIPLASVLRSPIVQLSEEQLAQIRIASPRSSFYEAVSLYATESPLDSEVAKAAPIDALLRNKLALFLQNLQGWRNEARQGALADLIWNIYRATGFYDFIGGLPGGQQRQANLRALYDRARQYEATSFRGLFRFLRFVERMKDSGKDLGTARALGEQEDVVRIMSIHKSKGLEFPVVFVAALSKRFNMRDLTEAFMVHKDLGFGPKFTDAAARTSYPTLPWLAIRRKLRMEMIAEEMRVLYVALTRAREKLYLLATVKGMDKLLYNWSKYIDHDQMLLPDAAVAGARSYMDWIGPALMRHPDGNVLRDYAAVSGRHAAYLDGEESLWKIHLIRPESVAAMVQAAATVEMDESRKQAVLHLEPVDEGQGQYWEFQVTHRLAWTYAHQQASELPSKISVTELKRQSDHYRVLSRDSEESTFPEAAVPSQSSITARRPRFMELKQMNAAERGTVFHSVMQYIPLDHEPSAIDVVRALDEMVDKELLTAEQHKLLDPEIIVAFFTSSVGIRLLQASEVYREIPFSLGLSAKEAYSSKELSSMDESETVLLQGMIDCLFVEENGLVLVDFKTDRLLDDGEAAIEAIKERHKQQIDLYANAVEKIWKRPVTGKYIFLFDGAKLLEL</sequence>
<comment type="cofactor">
    <cofactor evidence="13">
        <name>Mg(2+)</name>
        <dbReference type="ChEBI" id="CHEBI:18420"/>
    </cofactor>
</comment>
<dbReference type="Gene3D" id="3.40.50.300">
    <property type="entry name" value="P-loop containing nucleotide triphosphate hydrolases"/>
    <property type="match status" value="4"/>
</dbReference>
<keyword evidence="7 13" id="KW-0067">ATP-binding</keyword>
<keyword evidence="6 13" id="KW-0269">Exonuclease</keyword>
<keyword evidence="2 13" id="KW-0547">Nucleotide-binding</keyword>
<evidence type="ECO:0000256" key="9">
    <source>
        <dbReference type="ARBA" id="ARBA00023204"/>
    </source>
</evidence>
<keyword evidence="3 13" id="KW-0227">DNA damage</keyword>
<evidence type="ECO:0000256" key="11">
    <source>
        <dbReference type="ARBA" id="ARBA00034617"/>
    </source>
</evidence>
<dbReference type="Proteomes" id="UP001165962">
    <property type="component" value="Unassembled WGS sequence"/>
</dbReference>
<evidence type="ECO:0000256" key="5">
    <source>
        <dbReference type="ARBA" id="ARBA00022806"/>
    </source>
</evidence>
<keyword evidence="5 13" id="KW-0347">Helicase</keyword>
<reference evidence="18" key="1">
    <citation type="submission" date="2020-03" db="EMBL/GenBank/DDBJ databases">
        <title>Draft sequencing of Paenibacilllus sp. S3N08.</title>
        <authorList>
            <person name="Kim D.-U."/>
        </authorList>
    </citation>
    <scope>NUCLEOTIDE SEQUENCE</scope>
    <source>
        <strain evidence="18">S3N08</strain>
    </source>
</reference>
<evidence type="ECO:0000256" key="15">
    <source>
        <dbReference type="SAM" id="MobiDB-lite"/>
    </source>
</evidence>
<dbReference type="PROSITE" id="PS51198">
    <property type="entry name" value="UVRD_HELICASE_ATP_BIND"/>
    <property type="match status" value="1"/>
</dbReference>
<dbReference type="CDD" id="cd17932">
    <property type="entry name" value="DEXQc_UvrD"/>
    <property type="match status" value="1"/>
</dbReference>
<evidence type="ECO:0000256" key="8">
    <source>
        <dbReference type="ARBA" id="ARBA00023125"/>
    </source>
</evidence>
<comment type="caution">
    <text evidence="18">The sequence shown here is derived from an EMBL/GenBank/DDBJ whole genome shotgun (WGS) entry which is preliminary data.</text>
</comment>
<evidence type="ECO:0000256" key="13">
    <source>
        <dbReference type="HAMAP-Rule" id="MF_01451"/>
    </source>
</evidence>
<keyword evidence="9 13" id="KW-0234">DNA repair</keyword>
<dbReference type="InterPro" id="IPR011604">
    <property type="entry name" value="PDDEXK-like_dom_sf"/>
</dbReference>
<dbReference type="PROSITE" id="PS51217">
    <property type="entry name" value="UVRD_HELICASE_CTER"/>
    <property type="match status" value="1"/>
</dbReference>
<organism evidence="18 19">
    <name type="scientific">Paenibacillus agricola</name>
    <dbReference type="NCBI Taxonomy" id="2716264"/>
    <lineage>
        <taxon>Bacteria</taxon>
        <taxon>Bacillati</taxon>
        <taxon>Bacillota</taxon>
        <taxon>Bacilli</taxon>
        <taxon>Bacillales</taxon>
        <taxon>Paenibacillaceae</taxon>
        <taxon>Paenibacillus</taxon>
    </lineage>
</organism>
<dbReference type="InterPro" id="IPR038726">
    <property type="entry name" value="PDDEXK_AddAB-type"/>
</dbReference>
<dbReference type="EC" id="5.6.2.4" evidence="13"/>
<dbReference type="InterPro" id="IPR014016">
    <property type="entry name" value="UvrD-like_ATP-bd"/>
</dbReference>
<keyword evidence="4 13" id="KW-0378">Hydrolase</keyword>
<dbReference type="InterPro" id="IPR014017">
    <property type="entry name" value="DNA_helicase_UvrD-like_C"/>
</dbReference>
<dbReference type="EMBL" id="JAAOIW010000004">
    <property type="protein sequence ID" value="NHN30941.1"/>
    <property type="molecule type" value="Genomic_DNA"/>
</dbReference>
<dbReference type="PANTHER" id="PTHR11070">
    <property type="entry name" value="UVRD / RECB / PCRA DNA HELICASE FAMILY MEMBER"/>
    <property type="match status" value="1"/>
</dbReference>
<feature type="region of interest" description="Disordered" evidence="15">
    <location>
        <begin position="546"/>
        <end position="576"/>
    </location>
</feature>
<comment type="catalytic activity">
    <reaction evidence="12 13">
        <text>ATP + H2O = ADP + phosphate + H(+)</text>
        <dbReference type="Rhea" id="RHEA:13065"/>
        <dbReference type="ChEBI" id="CHEBI:15377"/>
        <dbReference type="ChEBI" id="CHEBI:15378"/>
        <dbReference type="ChEBI" id="CHEBI:30616"/>
        <dbReference type="ChEBI" id="CHEBI:43474"/>
        <dbReference type="ChEBI" id="CHEBI:456216"/>
        <dbReference type="EC" id="5.6.2.4"/>
    </reaction>
</comment>
<dbReference type="HAMAP" id="MF_01451">
    <property type="entry name" value="AddA"/>
    <property type="match status" value="1"/>
</dbReference>
<name>A0ABX0JAF1_9BACL</name>
<keyword evidence="1 13" id="KW-0540">Nuclease</keyword>
<dbReference type="SUPFAM" id="SSF52980">
    <property type="entry name" value="Restriction endonuclease-like"/>
    <property type="match status" value="1"/>
</dbReference>
<dbReference type="Pfam" id="PF12705">
    <property type="entry name" value="PDDEXK_1"/>
    <property type="match status" value="1"/>
</dbReference>
<feature type="binding site" evidence="14">
    <location>
        <begin position="32"/>
        <end position="39"/>
    </location>
    <ligand>
        <name>ATP</name>
        <dbReference type="ChEBI" id="CHEBI:30616"/>
    </ligand>
</feature>
<dbReference type="InterPro" id="IPR027417">
    <property type="entry name" value="P-loop_NTPase"/>
</dbReference>
<evidence type="ECO:0000256" key="10">
    <source>
        <dbReference type="ARBA" id="ARBA00023235"/>
    </source>
</evidence>
<evidence type="ECO:0000256" key="1">
    <source>
        <dbReference type="ARBA" id="ARBA00022722"/>
    </source>
</evidence>
<evidence type="ECO:0000256" key="14">
    <source>
        <dbReference type="PROSITE-ProRule" id="PRU00560"/>
    </source>
</evidence>
<dbReference type="PANTHER" id="PTHR11070:SF48">
    <property type="entry name" value="ATP-DEPENDENT HELICASE_NUCLEASE SUBUNIT A"/>
    <property type="match status" value="1"/>
</dbReference>